<reference evidence="1 2" key="1">
    <citation type="journal article" date="2019" name="Commun. Biol.">
        <title>The bagworm genome reveals a unique fibroin gene that provides high tensile strength.</title>
        <authorList>
            <person name="Kono N."/>
            <person name="Nakamura H."/>
            <person name="Ohtoshi R."/>
            <person name="Tomita M."/>
            <person name="Numata K."/>
            <person name="Arakawa K."/>
        </authorList>
    </citation>
    <scope>NUCLEOTIDE SEQUENCE [LARGE SCALE GENOMIC DNA]</scope>
</reference>
<protein>
    <submittedName>
        <fullName evidence="1">Uncharacterized protein</fullName>
    </submittedName>
</protein>
<keyword evidence="2" id="KW-1185">Reference proteome</keyword>
<dbReference type="OrthoDB" id="6784780at2759"/>
<name>A0A4C1YTW2_EUMVA</name>
<evidence type="ECO:0000313" key="1">
    <source>
        <dbReference type="EMBL" id="GBP77847.1"/>
    </source>
</evidence>
<proteinExistence type="predicted"/>
<sequence length="1747" mass="198034">MDAKDLRTDSIDRQRNEFINYEHSDPRTLCSNQNYVDSNAIPKMDVQTSRPCAIIGPDRVVPQSLSNLEFSIRKNCTEWNYKENPVCPSPDHYEKILKHHPLRNISPRQTYQENMQRVMIPPHIDTMKGTDVPTNFTNGRNLTKNSKIHLADPKHIDVPYNVPQTPTEQRNFGNSEMYIPQPAGTTIPPHGWTPSNTMPGRTYPQFSPSNMYRYPEYSNHTSYPVPIAHSHHMIPEESSHLYSNQFYRPGNVRYEPYPSSKDRVQHVRGSCHNKVKLLTDKNIDVRQFFQMWNEGDEENIDGNGTNPPATTDDCIANDAPIKSSSKPDQLYVLDLVTVPTEELGKYEHIEKISKLPDNIKGYNHIELLNQFEKVLGNSNVKYKYLQSTNSNKGLHHTDNKSSQRPLSPLDVEAKISQSVIHKEVGCNFEIKPCSPKALTVDIVAPAQATSIERQIEKVINPHVQSLPLPSTQNDISNDCDLVEEHAQQLKLQLEEPSTCKLTEAHGSDIGIKTNYNLQEFNTNSGVYLASLPRLDNDIEFNFPEVNQQFLDANKMESEVNKSKYTNTVYPLVNETSHKNSLHELQSSAFSESNKVIKETLLIDVKSPIPPDFENAKESTKLSKFRKIKNHVPNVSENSLVKAQCSDSVIARTGDTENIPTLEVDTILNFDESTDDFSAPMNLSSSKSHVIQYVTSVNSIQTVKKIRKRLSENNKSIDPYVIKTDITNNKDFQLDIIGQDINLKSEQDANQNVSFVTKDKTVNTNISTHKILVYCEKQEFINKDIINQENNASINSCDMNFSTESKETSDEIELVASENNIENSNSIQLPFGSPSVQQTKKYNTTTAKCELHMDVDVICGSDIIDIDKPGSKIMISNNSIIKEENKQTSFSGVIEIAHDVQSQGHNEEIKSKIHRSVFRQTFSKEIFSPRIQNLLINSEGIIKKELTSCEISVLTGVSKDVYSEENFIGTESQNIQSVIIPCVQNEVIKSMQENLSEKVANDPIEKQSDIVLELNSSETFGSFNNLPTLINIEENNQMALSDDCNESDNSKTSQFSTSAIHNYGTKDIIVKKSLKCSKCETSCRNYSTPKSRLLSRKLRSLSESDICQYDLEFSNNENSYNKHYLSRQKKTKRDVNLTLDVDNRISVSNNCRRNSIASILNDQNLSVCILIDSDCLITDESLDNVEGNECYSFQEDEEILCSNEDSVSTTVIVPIENDTIQEETMQQNNEADICVDKDYGDFWVDDVGCIETVVSDEIIESNENSLPIFETEKDDMPVEPLETEFGKNFDSAKIKAIYGSNILKSDIKLVESLYKTPQMNVNDKLKRATNSPIQIEDENIPNKTLCVNAQLSTTSTISDKSIKNESESLTVSDLDICRKNISDNHTMKYDYHKKISHSLSTSIEKYLTQSEDDYESDSSNVFPNKSSTSLVQRHINLLPTMEISNPIQINSFNTSASSSPEVSSTTSEEKSNILLKICKYDTSIATCIKPENESEFFKKGLRCKLTEVNHYGKPGHSSNSFKPLITKAAQKYIPPPKGTDNNLKIKLPLSEHRLEKLKRLKISKDIPKLKNNDFICSRDMESSKKKPNFEDVLRSIDEVQYKLHKSKCKIKQTIPKVVIKKNENGSHYASTSKMYNPDLTGRKWQPWVFLEKNYFIDKMALKKNTKAIYCHKRDTYVIADKIGNNKKDEPSGTSTKLIISRPKVKTINSDLYYQQPMRLTQELKKTAGIDQQKGCGFFTIMTPDHTHF</sequence>
<dbReference type="Proteomes" id="UP000299102">
    <property type="component" value="Unassembled WGS sequence"/>
</dbReference>
<accession>A0A4C1YTW2</accession>
<organism evidence="1 2">
    <name type="scientific">Eumeta variegata</name>
    <name type="common">Bagworm moth</name>
    <name type="synonym">Eumeta japonica</name>
    <dbReference type="NCBI Taxonomy" id="151549"/>
    <lineage>
        <taxon>Eukaryota</taxon>
        <taxon>Metazoa</taxon>
        <taxon>Ecdysozoa</taxon>
        <taxon>Arthropoda</taxon>
        <taxon>Hexapoda</taxon>
        <taxon>Insecta</taxon>
        <taxon>Pterygota</taxon>
        <taxon>Neoptera</taxon>
        <taxon>Endopterygota</taxon>
        <taxon>Lepidoptera</taxon>
        <taxon>Glossata</taxon>
        <taxon>Ditrysia</taxon>
        <taxon>Tineoidea</taxon>
        <taxon>Psychidae</taxon>
        <taxon>Oiketicinae</taxon>
        <taxon>Eumeta</taxon>
    </lineage>
</organism>
<comment type="caution">
    <text evidence="1">The sequence shown here is derived from an EMBL/GenBank/DDBJ whole genome shotgun (WGS) entry which is preliminary data.</text>
</comment>
<gene>
    <name evidence="1" type="ORF">EVAR_59953_1</name>
</gene>
<dbReference type="EMBL" id="BGZK01001349">
    <property type="protein sequence ID" value="GBP77847.1"/>
    <property type="molecule type" value="Genomic_DNA"/>
</dbReference>
<evidence type="ECO:0000313" key="2">
    <source>
        <dbReference type="Proteomes" id="UP000299102"/>
    </source>
</evidence>